<feature type="compositionally biased region" description="Basic residues" evidence="8">
    <location>
        <begin position="1032"/>
        <end position="1044"/>
    </location>
</feature>
<evidence type="ECO:0000256" key="7">
    <source>
        <dbReference type="SAM" id="Coils"/>
    </source>
</evidence>
<dbReference type="FunFam" id="3.40.50.1100:FF:000016">
    <property type="entry name" value="Cysteine synthase A"/>
    <property type="match status" value="1"/>
</dbReference>
<comment type="caution">
    <text evidence="10">The sequence shown here is derived from an EMBL/GenBank/DDBJ whole genome shotgun (WGS) entry which is preliminary data.</text>
</comment>
<dbReference type="PROSITE" id="PS00901">
    <property type="entry name" value="CYS_SYNTHASE"/>
    <property type="match status" value="1"/>
</dbReference>
<dbReference type="PROSITE" id="PS50096">
    <property type="entry name" value="IQ"/>
    <property type="match status" value="1"/>
</dbReference>
<protein>
    <recommendedName>
        <fullName evidence="9">Tryptophan synthase beta chain-like PALP domain-containing protein</fullName>
    </recommendedName>
</protein>
<dbReference type="EMBL" id="MBAD02001508">
    <property type="protein sequence ID" value="RLN54083.1"/>
    <property type="molecule type" value="Genomic_DNA"/>
</dbReference>
<dbReference type="GO" id="GO:0016740">
    <property type="term" value="F:transferase activity"/>
    <property type="evidence" value="ECO:0007669"/>
    <property type="project" value="UniProtKB-KW"/>
</dbReference>
<keyword evidence="6" id="KW-0198">Cysteine biosynthesis</keyword>
<evidence type="ECO:0000256" key="4">
    <source>
        <dbReference type="ARBA" id="ARBA00022679"/>
    </source>
</evidence>
<sequence>MATIPLQQDVGQNASVSTPGSVDLLGSVGNTPLLELPTLSRLTGCKLLAKAEFMNPSGSIKDRVAKSLILDAEERGLLKPGGTIIEATGGSTGVSLALLGASRGYKTLLTMPDITANEKVQMMKTMGAQVHILPHTSISDKDNHFFHVAQRLAKETPNAYCPNQFDNLANMKTHYEGTAPEIWEQVGGQIDGFVSSAGTSGTIAGMSRFLKEQNPDLKVWVIDPEEAKGISMFINNDRSTGTMQDGFEMVPMTQGSTIAEGVAALARVTENCRQAIIDGGITGTNQEIVDMAYFLLRNDGVFVGPSSALNVLGAVKMARELGPGHTIVTILADGGVRYGSKLYNEEWLREHDMLPQEAAAKHGATSLDFVGELKFPTCKLAYEVQHTMSETLILEMHRKRCVIQSALHATKLDEEESKRLIHRILALEQDLKLVGRERRLKKADHVFLTSEQSSMQSNWSIDTTKVPLFSANTTILQTTEKTTESLSYQLRLDLQSQRDLDAYFDMVIDIVVQALVDLLLIAPEKPAVWFVLHLRKGPSSSKTTPVDSPSDASRRSSSVDLHAASPELFTINVELSRKLEEIKDEQLQMRSRLEAMQKNVAALEQEVAVRNRFIAKLSETHVTTRTQAIMDGTPVFLNSQKHWVLPGFLLVPKTLSVAELQGLRCAESFLMEKDELHWKFLLRAQLDLPRWCRIGREVIVAPSIAQKCAISFQFYPKKDFPAGNYRREPKETSVAELMEIARQEESCAGFTTDGALKRFLPRMLSQLKPMMCKAEDGDDNAQNKLAEEDGLYVKLFPKKDDTVINSAIVVEVPEDRFGLVRVVLDGIAITELVPVTKLTDRWKRIRVKRLQVVERRKTRAIVFGRVASSTLLSAVEIDQSIVQPGTTDTSYERIESDEEDEEESLEKEWRRQRRLLRRRQREQKQPNGGVDLNDAPDYIFEDLATGCIMRRGHPKNTHDNSEVRLKVIATRKKEYEDEQHRRSETKKLVSAVKIQCAYRSKRARQHFRQMLALRAKERERERLVNEVGAANAHRRKSRHIKLKKSGGSSFFSRFRRR</sequence>
<accession>A0A421FXF7</accession>
<keyword evidence="7" id="KW-0175">Coiled coil</keyword>
<comment type="similarity">
    <text evidence="2">Belongs to the cysteine synthase/cystathionine beta-synthase family.</text>
</comment>
<evidence type="ECO:0000256" key="5">
    <source>
        <dbReference type="ARBA" id="ARBA00022898"/>
    </source>
</evidence>
<feature type="compositionally biased region" description="Low complexity" evidence="8">
    <location>
        <begin position="1045"/>
        <end position="1057"/>
    </location>
</feature>
<dbReference type="GO" id="GO:0006535">
    <property type="term" value="P:cysteine biosynthetic process from serine"/>
    <property type="evidence" value="ECO:0007669"/>
    <property type="project" value="InterPro"/>
</dbReference>
<evidence type="ECO:0000313" key="10">
    <source>
        <dbReference type="EMBL" id="RLN54083.1"/>
    </source>
</evidence>
<feature type="compositionally biased region" description="Low complexity" evidence="8">
    <location>
        <begin position="545"/>
        <end position="559"/>
    </location>
</feature>
<evidence type="ECO:0000259" key="9">
    <source>
        <dbReference type="Pfam" id="PF00291"/>
    </source>
</evidence>
<dbReference type="PANTHER" id="PTHR10314">
    <property type="entry name" value="CYSTATHIONINE BETA-SYNTHASE"/>
    <property type="match status" value="1"/>
</dbReference>
<feature type="domain" description="Tryptophan synthase beta chain-like PALP" evidence="9">
    <location>
        <begin position="27"/>
        <end position="333"/>
    </location>
</feature>
<feature type="region of interest" description="Disordered" evidence="8">
    <location>
        <begin position="537"/>
        <end position="559"/>
    </location>
</feature>
<dbReference type="Pfam" id="PF00291">
    <property type="entry name" value="PALP"/>
    <property type="match status" value="1"/>
</dbReference>
<keyword evidence="4" id="KW-0808">Transferase</keyword>
<dbReference type="Gene3D" id="3.40.50.1100">
    <property type="match status" value="2"/>
</dbReference>
<dbReference type="InterPro" id="IPR036052">
    <property type="entry name" value="TrpB-like_PALP_sf"/>
</dbReference>
<evidence type="ECO:0000256" key="1">
    <source>
        <dbReference type="ARBA" id="ARBA00001933"/>
    </source>
</evidence>
<evidence type="ECO:0000256" key="6">
    <source>
        <dbReference type="ARBA" id="ARBA00023192"/>
    </source>
</evidence>
<reference evidence="10 11" key="1">
    <citation type="submission" date="2018-07" db="EMBL/GenBank/DDBJ databases">
        <title>Genome sequencing of oomycete isolates from Chile give support for New Zealand origin for Phytophthora kernoviae and make available the first Nothophytophthora sp. genome.</title>
        <authorList>
            <person name="Studholme D.J."/>
            <person name="Sanfuentes E."/>
            <person name="Panda P."/>
            <person name="Hill R."/>
            <person name="Sambles C."/>
            <person name="Grant M."/>
            <person name="Williams N.M."/>
            <person name="Mcdougal R.L."/>
        </authorList>
    </citation>
    <scope>NUCLEOTIDE SEQUENCE [LARGE SCALE GENOMIC DNA]</scope>
    <source>
        <strain evidence="10">Chile7</strain>
    </source>
</reference>
<feature type="coiled-coil region" evidence="7">
    <location>
        <begin position="572"/>
        <end position="606"/>
    </location>
</feature>
<evidence type="ECO:0000256" key="3">
    <source>
        <dbReference type="ARBA" id="ARBA00022605"/>
    </source>
</evidence>
<feature type="region of interest" description="Disordered" evidence="8">
    <location>
        <begin position="1030"/>
        <end position="1057"/>
    </location>
</feature>
<dbReference type="InterPro" id="IPR001216">
    <property type="entry name" value="P-phosphate_BS"/>
</dbReference>
<evidence type="ECO:0000313" key="11">
    <source>
        <dbReference type="Proteomes" id="UP000284657"/>
    </source>
</evidence>
<dbReference type="AlphaFoldDB" id="A0A421FXF7"/>
<name>A0A421FXF7_9STRA</name>
<feature type="compositionally biased region" description="Acidic residues" evidence="8">
    <location>
        <begin position="895"/>
        <end position="905"/>
    </location>
</feature>
<keyword evidence="3" id="KW-0028">Amino-acid biosynthesis</keyword>
<dbReference type="CDD" id="cd01561">
    <property type="entry name" value="CBS_like"/>
    <property type="match status" value="1"/>
</dbReference>
<dbReference type="SUPFAM" id="SSF53686">
    <property type="entry name" value="Tryptophan synthase beta subunit-like PLP-dependent enzymes"/>
    <property type="match status" value="1"/>
</dbReference>
<organism evidence="10 11">
    <name type="scientific">Phytophthora kernoviae</name>
    <dbReference type="NCBI Taxonomy" id="325452"/>
    <lineage>
        <taxon>Eukaryota</taxon>
        <taxon>Sar</taxon>
        <taxon>Stramenopiles</taxon>
        <taxon>Oomycota</taxon>
        <taxon>Peronosporomycetes</taxon>
        <taxon>Peronosporales</taxon>
        <taxon>Peronosporaceae</taxon>
        <taxon>Phytophthora</taxon>
    </lineage>
</organism>
<dbReference type="InterPro" id="IPR050214">
    <property type="entry name" value="Cys_Synth/Cystath_Beta-Synth"/>
</dbReference>
<evidence type="ECO:0000256" key="8">
    <source>
        <dbReference type="SAM" id="MobiDB-lite"/>
    </source>
</evidence>
<dbReference type="InterPro" id="IPR001926">
    <property type="entry name" value="TrpB-like_PALP"/>
</dbReference>
<keyword evidence="5" id="KW-0663">Pyridoxal phosphate</keyword>
<proteinExistence type="inferred from homology"/>
<comment type="cofactor">
    <cofactor evidence="1">
        <name>pyridoxal 5'-phosphate</name>
        <dbReference type="ChEBI" id="CHEBI:597326"/>
    </cofactor>
</comment>
<evidence type="ECO:0000256" key="2">
    <source>
        <dbReference type="ARBA" id="ARBA00007103"/>
    </source>
</evidence>
<dbReference type="Proteomes" id="UP000284657">
    <property type="component" value="Unassembled WGS sequence"/>
</dbReference>
<gene>
    <name evidence="10" type="ORF">BBJ29_007869</name>
</gene>
<feature type="region of interest" description="Disordered" evidence="8">
    <location>
        <begin position="886"/>
        <end position="905"/>
    </location>
</feature>